<evidence type="ECO:0000313" key="2">
    <source>
        <dbReference type="Proteomes" id="UP000622547"/>
    </source>
</evidence>
<gene>
    <name evidence="1" type="ORF">Pph01_79510</name>
</gene>
<name>A0A8J3XNL0_9ACTN</name>
<dbReference type="AlphaFoldDB" id="A0A8J3XNL0"/>
<comment type="caution">
    <text evidence="1">The sequence shown here is derived from an EMBL/GenBank/DDBJ whole genome shotgun (WGS) entry which is preliminary data.</text>
</comment>
<dbReference type="Proteomes" id="UP000622547">
    <property type="component" value="Unassembled WGS sequence"/>
</dbReference>
<reference evidence="1 2" key="1">
    <citation type="submission" date="2021-01" db="EMBL/GenBank/DDBJ databases">
        <title>Whole genome shotgun sequence of Planotetraspora phitsanulokensis NBRC 104273.</title>
        <authorList>
            <person name="Komaki H."/>
            <person name="Tamura T."/>
        </authorList>
    </citation>
    <scope>NUCLEOTIDE SEQUENCE [LARGE SCALE GENOMIC DNA]</scope>
    <source>
        <strain evidence="1 2">NBRC 104273</strain>
    </source>
</reference>
<sequence length="54" mass="5778">MSDIIGTMGNGDESDALYDSKGNLIDDQYVEDAIADVHRAIDEGRVAAPNPRAD</sequence>
<proteinExistence type="predicted"/>
<evidence type="ECO:0000313" key="1">
    <source>
        <dbReference type="EMBL" id="GII42948.1"/>
    </source>
</evidence>
<keyword evidence="2" id="KW-1185">Reference proteome</keyword>
<accession>A0A8J3XNL0</accession>
<organism evidence="1 2">
    <name type="scientific">Planotetraspora phitsanulokensis</name>
    <dbReference type="NCBI Taxonomy" id="575192"/>
    <lineage>
        <taxon>Bacteria</taxon>
        <taxon>Bacillati</taxon>
        <taxon>Actinomycetota</taxon>
        <taxon>Actinomycetes</taxon>
        <taxon>Streptosporangiales</taxon>
        <taxon>Streptosporangiaceae</taxon>
        <taxon>Planotetraspora</taxon>
    </lineage>
</organism>
<dbReference type="EMBL" id="BOOP01000048">
    <property type="protein sequence ID" value="GII42948.1"/>
    <property type="molecule type" value="Genomic_DNA"/>
</dbReference>
<protein>
    <submittedName>
        <fullName evidence="1">Uncharacterized protein</fullName>
    </submittedName>
</protein>